<protein>
    <submittedName>
        <fullName evidence="7">Ammonium transporter-like</fullName>
    </submittedName>
</protein>
<evidence type="ECO:0000313" key="7">
    <source>
        <dbReference type="EMBL" id="OQR79885.1"/>
    </source>
</evidence>
<gene>
    <name evidence="7" type="ORF">BIW11_05424</name>
</gene>
<accession>A0A1V9Y2F2</accession>
<dbReference type="SUPFAM" id="SSF111352">
    <property type="entry name" value="Ammonium transporter"/>
    <property type="match status" value="1"/>
</dbReference>
<evidence type="ECO:0000259" key="6">
    <source>
        <dbReference type="Pfam" id="PF00909"/>
    </source>
</evidence>
<dbReference type="GO" id="GO:0097272">
    <property type="term" value="P:ammonium homeostasis"/>
    <property type="evidence" value="ECO:0007669"/>
    <property type="project" value="TreeGrafter"/>
</dbReference>
<keyword evidence="8" id="KW-1185">Reference proteome</keyword>
<dbReference type="AlphaFoldDB" id="A0A1V9Y2F2"/>
<sequence length="225" mass="25066">MNSSNGGPKAFGAFDATWIMTSSIIIFTMQTGFGVGLRQPKERGEYHDEKCRWCHPGGTHWMFGYAVQYGNEKGNPFWGTGTFFDDDDVQSMGEKFSTFIFQLLFATTATTIVSGAMAERTNYNAYCLFSLTNTTVYCVPAGWVWGAHGFLKKLGAIDYAGILVYRVVRFRLHLLGEVSALVAAMILGPRRNRYDEGYAPPVGHPINVIQGTFFLWLIALKHCIA</sequence>
<feature type="transmembrane region" description="Helical" evidence="5">
    <location>
        <begin position="172"/>
        <end position="190"/>
    </location>
</feature>
<comment type="subcellular location">
    <subcellularLocation>
        <location evidence="1">Membrane</location>
        <topology evidence="1">Multi-pass membrane protein</topology>
    </subcellularLocation>
</comment>
<keyword evidence="3 5" id="KW-1133">Transmembrane helix</keyword>
<dbReference type="Gene3D" id="1.10.3430.10">
    <property type="entry name" value="Ammonium transporter AmtB like domains"/>
    <property type="match status" value="1"/>
</dbReference>
<dbReference type="STRING" id="418985.A0A1V9Y2F2"/>
<keyword evidence="2 5" id="KW-0812">Transmembrane</keyword>
<evidence type="ECO:0000256" key="3">
    <source>
        <dbReference type="ARBA" id="ARBA00022989"/>
    </source>
</evidence>
<name>A0A1V9Y2F2_9ACAR</name>
<evidence type="ECO:0000256" key="2">
    <source>
        <dbReference type="ARBA" id="ARBA00022692"/>
    </source>
</evidence>
<evidence type="ECO:0000256" key="1">
    <source>
        <dbReference type="ARBA" id="ARBA00004141"/>
    </source>
</evidence>
<dbReference type="PANTHER" id="PTHR11730:SF58">
    <property type="entry name" value="AMMONIUM TRANSPORTER"/>
    <property type="match status" value="1"/>
</dbReference>
<dbReference type="Proteomes" id="UP000192247">
    <property type="component" value="Unassembled WGS sequence"/>
</dbReference>
<feature type="transmembrane region" description="Helical" evidence="5">
    <location>
        <begin position="16"/>
        <end position="37"/>
    </location>
</feature>
<dbReference type="InterPro" id="IPR024041">
    <property type="entry name" value="NH4_transpt_AmtB-like_dom"/>
</dbReference>
<dbReference type="InterPro" id="IPR029020">
    <property type="entry name" value="Ammonium/urea_transptr"/>
</dbReference>
<dbReference type="EMBL" id="MNPL01000578">
    <property type="protein sequence ID" value="OQR79885.1"/>
    <property type="molecule type" value="Genomic_DNA"/>
</dbReference>
<feature type="domain" description="Ammonium transporter AmtB-like" evidence="6">
    <location>
        <begin position="18"/>
        <end position="217"/>
    </location>
</feature>
<feature type="transmembrane region" description="Helical" evidence="5">
    <location>
        <begin position="99"/>
        <end position="117"/>
    </location>
</feature>
<reference evidence="7 8" key="1">
    <citation type="journal article" date="2017" name="Gigascience">
        <title>Draft genome of the honey bee ectoparasitic mite, Tropilaelaps mercedesae, is shaped by the parasitic life history.</title>
        <authorList>
            <person name="Dong X."/>
            <person name="Armstrong S.D."/>
            <person name="Xia D."/>
            <person name="Makepeace B.L."/>
            <person name="Darby A.C."/>
            <person name="Kadowaki T."/>
        </authorList>
    </citation>
    <scope>NUCLEOTIDE SEQUENCE [LARGE SCALE GENOMIC DNA]</scope>
    <source>
        <strain evidence="7">Wuxi-XJTLU</strain>
    </source>
</reference>
<comment type="caution">
    <text evidence="7">The sequence shown here is derived from an EMBL/GenBank/DDBJ whole genome shotgun (WGS) entry which is preliminary data.</text>
</comment>
<organism evidence="7 8">
    <name type="scientific">Tropilaelaps mercedesae</name>
    <dbReference type="NCBI Taxonomy" id="418985"/>
    <lineage>
        <taxon>Eukaryota</taxon>
        <taxon>Metazoa</taxon>
        <taxon>Ecdysozoa</taxon>
        <taxon>Arthropoda</taxon>
        <taxon>Chelicerata</taxon>
        <taxon>Arachnida</taxon>
        <taxon>Acari</taxon>
        <taxon>Parasitiformes</taxon>
        <taxon>Mesostigmata</taxon>
        <taxon>Gamasina</taxon>
        <taxon>Dermanyssoidea</taxon>
        <taxon>Laelapidae</taxon>
        <taxon>Tropilaelaps</taxon>
    </lineage>
</organism>
<dbReference type="PANTHER" id="PTHR11730">
    <property type="entry name" value="AMMONIUM TRANSPORTER"/>
    <property type="match status" value="1"/>
</dbReference>
<dbReference type="GO" id="GO:0008519">
    <property type="term" value="F:ammonium channel activity"/>
    <property type="evidence" value="ECO:0007669"/>
    <property type="project" value="InterPro"/>
</dbReference>
<evidence type="ECO:0000256" key="5">
    <source>
        <dbReference type="SAM" id="Phobius"/>
    </source>
</evidence>
<dbReference type="OrthoDB" id="534912at2759"/>
<keyword evidence="4 5" id="KW-0472">Membrane</keyword>
<dbReference type="Pfam" id="PF00909">
    <property type="entry name" value="Ammonium_transp"/>
    <property type="match status" value="1"/>
</dbReference>
<proteinExistence type="predicted"/>
<dbReference type="InParanoid" id="A0A1V9Y2F2"/>
<evidence type="ECO:0000256" key="4">
    <source>
        <dbReference type="ARBA" id="ARBA00023136"/>
    </source>
</evidence>
<evidence type="ECO:0000313" key="8">
    <source>
        <dbReference type="Proteomes" id="UP000192247"/>
    </source>
</evidence>
<feature type="transmembrane region" description="Helical" evidence="5">
    <location>
        <begin position="123"/>
        <end position="151"/>
    </location>
</feature>
<feature type="transmembrane region" description="Helical" evidence="5">
    <location>
        <begin position="202"/>
        <end position="220"/>
    </location>
</feature>
<dbReference type="GO" id="GO:0005886">
    <property type="term" value="C:plasma membrane"/>
    <property type="evidence" value="ECO:0007669"/>
    <property type="project" value="TreeGrafter"/>
</dbReference>